<reference evidence="1 2" key="1">
    <citation type="journal article" date="2022" name="New Phytol.">
        <title>Ecological generalism drives hyperdiversity of secondary metabolite gene clusters in xylarialean endophytes.</title>
        <authorList>
            <person name="Franco M.E.E."/>
            <person name="Wisecaver J.H."/>
            <person name="Arnold A.E."/>
            <person name="Ju Y.M."/>
            <person name="Slot J.C."/>
            <person name="Ahrendt S."/>
            <person name="Moore L.P."/>
            <person name="Eastman K.E."/>
            <person name="Scott K."/>
            <person name="Konkel Z."/>
            <person name="Mondo S.J."/>
            <person name="Kuo A."/>
            <person name="Hayes R.D."/>
            <person name="Haridas S."/>
            <person name="Andreopoulos B."/>
            <person name="Riley R."/>
            <person name="LaButti K."/>
            <person name="Pangilinan J."/>
            <person name="Lipzen A."/>
            <person name="Amirebrahimi M."/>
            <person name="Yan J."/>
            <person name="Adam C."/>
            <person name="Keymanesh K."/>
            <person name="Ng V."/>
            <person name="Louie K."/>
            <person name="Northen T."/>
            <person name="Drula E."/>
            <person name="Henrissat B."/>
            <person name="Hsieh H.M."/>
            <person name="Youens-Clark K."/>
            <person name="Lutzoni F."/>
            <person name="Miadlikowska J."/>
            <person name="Eastwood D.C."/>
            <person name="Hamelin R.C."/>
            <person name="Grigoriev I.V."/>
            <person name="U'Ren J.M."/>
        </authorList>
    </citation>
    <scope>NUCLEOTIDE SEQUENCE [LARGE SCALE GENOMIC DNA]</scope>
    <source>
        <strain evidence="1 2">CBS 119005</strain>
    </source>
</reference>
<sequence>MYQKSNYHLSKNSRIGQVSSQHRSRQPRGSPLGYAGYELRREIYLLATPPRIVHVRESWPIEDQDDFDADYETVKLLYHFDRFQKRYQTELIQPRLHPNLVHFACNWKSRIASRLRRCSQTSLDSYGFTSCSAESQPWLPTKETPKIPLHWLQDNLESRAVLLGYGYQLAFNTRTHGPRTWFHFDRDSLYIAFQYGLRRRFANDSLLSGCSWEVGQFDPNDLRRIKQLVMGRRRSAIADFVASIVFFEEWDQEELDNWFGSTDEKTRNVHSTRQIWKCVPPEEIDAAIVVYSSYETSLPFHTDISAASLGSFLSDIDKKSRSYSYFEDLAKQFEDILSERRQDHRRRSDADWNIPKVAFVHVCSESIAQRFVQGRLAFWHYYRELKEAYARDKSFTPLMVDGPVLPSPFRVDWISNPHLCWFAEHVEYILGGSDNYPLPLGHTEAELPGWYLAKSSACKPSLEIL</sequence>
<keyword evidence="2" id="KW-1185">Reference proteome</keyword>
<gene>
    <name evidence="1" type="ORF">F4820DRAFT_460481</name>
</gene>
<name>A0ACB9YRT1_9PEZI</name>
<protein>
    <submittedName>
        <fullName evidence="1">Uncharacterized protein</fullName>
    </submittedName>
</protein>
<comment type="caution">
    <text evidence="1">The sequence shown here is derived from an EMBL/GenBank/DDBJ whole genome shotgun (WGS) entry which is preliminary data.</text>
</comment>
<proteinExistence type="predicted"/>
<evidence type="ECO:0000313" key="2">
    <source>
        <dbReference type="Proteomes" id="UP001497700"/>
    </source>
</evidence>
<accession>A0ACB9YRT1</accession>
<dbReference type="Proteomes" id="UP001497700">
    <property type="component" value="Unassembled WGS sequence"/>
</dbReference>
<organism evidence="1 2">
    <name type="scientific">Hypoxylon rubiginosum</name>
    <dbReference type="NCBI Taxonomy" id="110542"/>
    <lineage>
        <taxon>Eukaryota</taxon>
        <taxon>Fungi</taxon>
        <taxon>Dikarya</taxon>
        <taxon>Ascomycota</taxon>
        <taxon>Pezizomycotina</taxon>
        <taxon>Sordariomycetes</taxon>
        <taxon>Xylariomycetidae</taxon>
        <taxon>Xylariales</taxon>
        <taxon>Hypoxylaceae</taxon>
        <taxon>Hypoxylon</taxon>
    </lineage>
</organism>
<dbReference type="EMBL" id="MU393535">
    <property type="protein sequence ID" value="KAI4862039.1"/>
    <property type="molecule type" value="Genomic_DNA"/>
</dbReference>
<evidence type="ECO:0000313" key="1">
    <source>
        <dbReference type="EMBL" id="KAI4862039.1"/>
    </source>
</evidence>